<dbReference type="Proteomes" id="UP000242188">
    <property type="component" value="Unassembled WGS sequence"/>
</dbReference>
<dbReference type="GO" id="GO:0016592">
    <property type="term" value="C:mediator complex"/>
    <property type="evidence" value="ECO:0007669"/>
    <property type="project" value="InterPro"/>
</dbReference>
<dbReference type="STRING" id="6573.A0A210PPT2"/>
<dbReference type="PANTHER" id="PTHR12465">
    <property type="entry name" value="UBIQUITIN SPECIFIC PROTEASE HOMOLOG 49"/>
    <property type="match status" value="1"/>
</dbReference>
<comment type="caution">
    <text evidence="7">The sequence shown here is derived from an EMBL/GenBank/DDBJ whole genome shotgun (WGS) entry which is preliminary data.</text>
</comment>
<comment type="function">
    <text evidence="6">Component of the Mediator complex, a coactivator involved in the regulated transcription of nearly all RNA polymerase II-dependent genes. Mediator functions as a bridge to convey information from gene-specific regulatory proteins to the basal RNA polymerase II transcription machinery. Mediator is recruited to promoters by direct interactions with regulatory proteins and serves as a scaffold for the assembly of a functional preinitiation complex with RNA polymerase II and the general transcription factors.</text>
</comment>
<dbReference type="GO" id="GO:0003713">
    <property type="term" value="F:transcription coactivator activity"/>
    <property type="evidence" value="ECO:0007669"/>
    <property type="project" value="TreeGrafter"/>
</dbReference>
<gene>
    <name evidence="6" type="primary">MED20</name>
    <name evidence="7" type="ORF">KP79_PYT11571</name>
</gene>
<dbReference type="AlphaFoldDB" id="A0A210PPT2"/>
<evidence type="ECO:0000256" key="2">
    <source>
        <dbReference type="ARBA" id="ARBA00010743"/>
    </source>
</evidence>
<keyword evidence="6" id="KW-0805">Transcription regulation</keyword>
<evidence type="ECO:0000256" key="3">
    <source>
        <dbReference type="ARBA" id="ARBA00019690"/>
    </source>
</evidence>
<reference evidence="7 8" key="1">
    <citation type="journal article" date="2017" name="Nat. Ecol. Evol.">
        <title>Scallop genome provides insights into evolution of bilaterian karyotype and development.</title>
        <authorList>
            <person name="Wang S."/>
            <person name="Zhang J."/>
            <person name="Jiao W."/>
            <person name="Li J."/>
            <person name="Xun X."/>
            <person name="Sun Y."/>
            <person name="Guo X."/>
            <person name="Huan P."/>
            <person name="Dong B."/>
            <person name="Zhang L."/>
            <person name="Hu X."/>
            <person name="Sun X."/>
            <person name="Wang J."/>
            <person name="Zhao C."/>
            <person name="Wang Y."/>
            <person name="Wang D."/>
            <person name="Huang X."/>
            <person name="Wang R."/>
            <person name="Lv J."/>
            <person name="Li Y."/>
            <person name="Zhang Z."/>
            <person name="Liu B."/>
            <person name="Lu W."/>
            <person name="Hui Y."/>
            <person name="Liang J."/>
            <person name="Zhou Z."/>
            <person name="Hou R."/>
            <person name="Li X."/>
            <person name="Liu Y."/>
            <person name="Li H."/>
            <person name="Ning X."/>
            <person name="Lin Y."/>
            <person name="Zhao L."/>
            <person name="Xing Q."/>
            <person name="Dou J."/>
            <person name="Li Y."/>
            <person name="Mao J."/>
            <person name="Guo H."/>
            <person name="Dou H."/>
            <person name="Li T."/>
            <person name="Mu C."/>
            <person name="Jiang W."/>
            <person name="Fu Q."/>
            <person name="Fu X."/>
            <person name="Miao Y."/>
            <person name="Liu J."/>
            <person name="Yu Q."/>
            <person name="Li R."/>
            <person name="Liao H."/>
            <person name="Li X."/>
            <person name="Kong Y."/>
            <person name="Jiang Z."/>
            <person name="Chourrout D."/>
            <person name="Li R."/>
            <person name="Bao Z."/>
        </authorList>
    </citation>
    <scope>NUCLEOTIDE SEQUENCE [LARGE SCALE GENOMIC DNA]</scope>
    <source>
        <strain evidence="7 8">PY_sf001</strain>
    </source>
</reference>
<dbReference type="PANTHER" id="PTHR12465:SF0">
    <property type="entry name" value="MEDIATOR OF RNA POLYMERASE II TRANSCRIPTION SUBUNIT 20"/>
    <property type="match status" value="1"/>
</dbReference>
<name>A0A210PPT2_MIZYE</name>
<evidence type="ECO:0000256" key="6">
    <source>
        <dbReference type="RuleBase" id="RU364152"/>
    </source>
</evidence>
<dbReference type="GO" id="GO:0006357">
    <property type="term" value="P:regulation of transcription by RNA polymerase II"/>
    <property type="evidence" value="ECO:0007669"/>
    <property type="project" value="InterPro"/>
</dbReference>
<protein>
    <recommendedName>
        <fullName evidence="3 6">Mediator of RNA polymerase II transcription subunit 20</fullName>
    </recommendedName>
    <alternativeName>
        <fullName evidence="5 6">Mediator complex subunit 20</fullName>
    </alternativeName>
</protein>
<proteinExistence type="inferred from homology"/>
<evidence type="ECO:0000313" key="8">
    <source>
        <dbReference type="Proteomes" id="UP000242188"/>
    </source>
</evidence>
<dbReference type="InterPro" id="IPR013921">
    <property type="entry name" value="Mediator_Med20"/>
</dbReference>
<keyword evidence="4 6" id="KW-0539">Nucleus</keyword>
<dbReference type="Pfam" id="PF08612">
    <property type="entry name" value="Med20"/>
    <property type="match status" value="1"/>
</dbReference>
<evidence type="ECO:0000313" key="7">
    <source>
        <dbReference type="EMBL" id="OWF38456.1"/>
    </source>
</evidence>
<comment type="similarity">
    <text evidence="2 6">Belongs to the Mediator complex subunit 20 family.</text>
</comment>
<accession>A0A210PPT2</accession>
<dbReference type="EMBL" id="NEDP02005566">
    <property type="protein sequence ID" value="OWF38456.1"/>
    <property type="molecule type" value="Genomic_DNA"/>
</dbReference>
<keyword evidence="6" id="KW-0804">Transcription</keyword>
<organism evidence="7 8">
    <name type="scientific">Mizuhopecten yessoensis</name>
    <name type="common">Japanese scallop</name>
    <name type="synonym">Patinopecten yessoensis</name>
    <dbReference type="NCBI Taxonomy" id="6573"/>
    <lineage>
        <taxon>Eukaryota</taxon>
        <taxon>Metazoa</taxon>
        <taxon>Spiralia</taxon>
        <taxon>Lophotrochozoa</taxon>
        <taxon>Mollusca</taxon>
        <taxon>Bivalvia</taxon>
        <taxon>Autobranchia</taxon>
        <taxon>Pteriomorphia</taxon>
        <taxon>Pectinida</taxon>
        <taxon>Pectinoidea</taxon>
        <taxon>Pectinidae</taxon>
        <taxon>Mizuhopecten</taxon>
    </lineage>
</organism>
<evidence type="ECO:0000256" key="4">
    <source>
        <dbReference type="ARBA" id="ARBA00023242"/>
    </source>
</evidence>
<comment type="subunit">
    <text evidence="6">Component of the Mediator complex.</text>
</comment>
<dbReference type="Gene3D" id="3.30.310.180">
    <property type="match status" value="1"/>
</dbReference>
<dbReference type="OrthoDB" id="1854899at2759"/>
<evidence type="ECO:0000256" key="5">
    <source>
        <dbReference type="ARBA" id="ARBA00031954"/>
    </source>
</evidence>
<comment type="subcellular location">
    <subcellularLocation>
        <location evidence="1 6">Nucleus</location>
    </subcellularLocation>
</comment>
<keyword evidence="8" id="KW-1185">Reference proteome</keyword>
<sequence length="214" mass="23942">MMGVVCVYAYNIPEGKSGQQVVDSLQKQMDIIGATKTGNFCVDCETYQSHPQNAQQRSIHILHNSEQPATCFSVLDSGTVLVSDMLFDLIMNTMTQAKSGREGFFQQRKGFKIESRGQRYELADFVIKIGSVSLMANFKGVLIEVEYCPSQVPGDCWNLMKEILQSIVGNTADTPPSYIKTKMDSLYTPADTINQYLEHFNAFRKTATPGQQNR</sequence>
<evidence type="ECO:0000256" key="1">
    <source>
        <dbReference type="ARBA" id="ARBA00004123"/>
    </source>
</evidence>
<keyword evidence="6" id="KW-0010">Activator</keyword>